<dbReference type="SUPFAM" id="SSF46689">
    <property type="entry name" value="Homeodomain-like"/>
    <property type="match status" value="2"/>
</dbReference>
<sequence>MNLRKEWYQHELTERESAALHMPLEDEYSFYQAVKNGDMDFVRANCEQGAFTNSEGMGILSKNPLTNIKYHYVITVAMITRYCVEGGMELEQAYRLSDFYILKMDSCTTIEAVAQLHNDMVLDFTGKMLLLQKNAIISKSIVQCTNYIYNHLHERITLKDLAIHTKLSESYLSKLFKKNIGISVSDYIREKKIEKAENLLKYSNYSFIDIANYLSFSSQSHFIQAFEKQVGLTPKKYRDKYYQSTW</sequence>
<dbReference type="RefSeq" id="WP_151148264.1">
    <property type="nucleotide sequence ID" value="NZ_WAGX01000008.1"/>
</dbReference>
<comment type="caution">
    <text evidence="5">The sequence shown here is derived from an EMBL/GenBank/DDBJ whole genome shotgun (WGS) entry which is preliminary data.</text>
</comment>
<evidence type="ECO:0000313" key="6">
    <source>
        <dbReference type="Proteomes" id="UP000461768"/>
    </source>
</evidence>
<protein>
    <submittedName>
        <fullName evidence="5">AraC family transcriptional regulator</fullName>
    </submittedName>
</protein>
<reference evidence="5 6" key="2">
    <citation type="submission" date="2020-02" db="EMBL/GenBank/DDBJ databases">
        <title>Candidatus Galacturonibacter soehngenii shows hetero-acetogenic catabolism of galacturonic acid but lacks a canonical carbon monoxide dehydrogenase/acetyl-CoA synthase complex.</title>
        <authorList>
            <person name="Diender M."/>
            <person name="Stouten G.R."/>
            <person name="Petersen J.F."/>
            <person name="Nielsen P.H."/>
            <person name="Dueholm M.S."/>
            <person name="Pronk J.T."/>
            <person name="Van Loosdrecht M.C.M."/>
        </authorList>
    </citation>
    <scope>NUCLEOTIDE SEQUENCE [LARGE SCALE GENOMIC DNA]</scope>
    <source>
        <strain evidence="5">GalUA</strain>
    </source>
</reference>
<dbReference type="PANTHER" id="PTHR43280">
    <property type="entry name" value="ARAC-FAMILY TRANSCRIPTIONAL REGULATOR"/>
    <property type="match status" value="1"/>
</dbReference>
<dbReference type="EMBL" id="WAGX01000008">
    <property type="protein sequence ID" value="KAB1434285.1"/>
    <property type="molecule type" value="Genomic_DNA"/>
</dbReference>
<dbReference type="OrthoDB" id="184994at2"/>
<feature type="domain" description="HTH araC/xylS-type" evidence="4">
    <location>
        <begin position="142"/>
        <end position="240"/>
    </location>
</feature>
<dbReference type="AlphaFoldDB" id="A0A7V7QHA2"/>
<evidence type="ECO:0000256" key="3">
    <source>
        <dbReference type="ARBA" id="ARBA00023163"/>
    </source>
</evidence>
<reference evidence="5 6" key="1">
    <citation type="submission" date="2019-09" db="EMBL/GenBank/DDBJ databases">
        <authorList>
            <person name="Valk L.C."/>
        </authorList>
    </citation>
    <scope>NUCLEOTIDE SEQUENCE [LARGE SCALE GENOMIC DNA]</scope>
    <source>
        <strain evidence="5">GalUA</strain>
    </source>
</reference>
<evidence type="ECO:0000313" key="5">
    <source>
        <dbReference type="EMBL" id="KAB1434285.1"/>
    </source>
</evidence>
<organism evidence="5 6">
    <name type="scientific">Candidatus Galacturonatibacter soehngenii</name>
    <dbReference type="NCBI Taxonomy" id="2307010"/>
    <lineage>
        <taxon>Bacteria</taxon>
        <taxon>Bacillati</taxon>
        <taxon>Bacillota</taxon>
        <taxon>Clostridia</taxon>
        <taxon>Lachnospirales</taxon>
        <taxon>Lachnospiraceae</taxon>
        <taxon>Candidatus Galacturonatibacter</taxon>
    </lineage>
</organism>
<keyword evidence="3" id="KW-0804">Transcription</keyword>
<dbReference type="PANTHER" id="PTHR43280:SF34">
    <property type="entry name" value="ARAC-FAMILY TRANSCRIPTIONAL REGULATOR"/>
    <property type="match status" value="1"/>
</dbReference>
<keyword evidence="6" id="KW-1185">Reference proteome</keyword>
<dbReference type="SMART" id="SM00342">
    <property type="entry name" value="HTH_ARAC"/>
    <property type="match status" value="1"/>
</dbReference>
<dbReference type="InterPro" id="IPR020449">
    <property type="entry name" value="Tscrpt_reg_AraC-type_HTH"/>
</dbReference>
<accession>A0A7V7QHA2</accession>
<dbReference type="Proteomes" id="UP000461768">
    <property type="component" value="Unassembled WGS sequence"/>
</dbReference>
<dbReference type="Pfam" id="PF12833">
    <property type="entry name" value="HTH_18"/>
    <property type="match status" value="1"/>
</dbReference>
<evidence type="ECO:0000256" key="1">
    <source>
        <dbReference type="ARBA" id="ARBA00023015"/>
    </source>
</evidence>
<name>A0A7V7QHA2_9FIRM</name>
<dbReference type="GO" id="GO:0003700">
    <property type="term" value="F:DNA-binding transcription factor activity"/>
    <property type="evidence" value="ECO:0007669"/>
    <property type="project" value="InterPro"/>
</dbReference>
<evidence type="ECO:0000259" key="4">
    <source>
        <dbReference type="PROSITE" id="PS01124"/>
    </source>
</evidence>
<dbReference type="InterPro" id="IPR009057">
    <property type="entry name" value="Homeodomain-like_sf"/>
</dbReference>
<dbReference type="InterPro" id="IPR018060">
    <property type="entry name" value="HTH_AraC"/>
</dbReference>
<dbReference type="PRINTS" id="PR00032">
    <property type="entry name" value="HTHARAC"/>
</dbReference>
<dbReference type="GO" id="GO:0043565">
    <property type="term" value="F:sequence-specific DNA binding"/>
    <property type="evidence" value="ECO:0007669"/>
    <property type="project" value="InterPro"/>
</dbReference>
<evidence type="ECO:0000256" key="2">
    <source>
        <dbReference type="ARBA" id="ARBA00023125"/>
    </source>
</evidence>
<dbReference type="PROSITE" id="PS01124">
    <property type="entry name" value="HTH_ARAC_FAMILY_2"/>
    <property type="match status" value="1"/>
</dbReference>
<proteinExistence type="predicted"/>
<keyword evidence="1" id="KW-0805">Transcription regulation</keyword>
<keyword evidence="2" id="KW-0238">DNA-binding</keyword>
<gene>
    <name evidence="5" type="ORF">F7O84_17495</name>
</gene>
<dbReference type="Gene3D" id="1.10.10.60">
    <property type="entry name" value="Homeodomain-like"/>
    <property type="match status" value="2"/>
</dbReference>